<dbReference type="GO" id="GO:0005886">
    <property type="term" value="C:plasma membrane"/>
    <property type="evidence" value="ECO:0007669"/>
    <property type="project" value="UniProtKB-SubCell"/>
</dbReference>
<evidence type="ECO:0000256" key="4">
    <source>
        <dbReference type="ARBA" id="ARBA00022989"/>
    </source>
</evidence>
<dbReference type="InterPro" id="IPR003856">
    <property type="entry name" value="LPS_length_determ_N"/>
</dbReference>
<proteinExistence type="predicted"/>
<feature type="domain" description="Tyrosine-protein kinase G-rich" evidence="9">
    <location>
        <begin position="366"/>
        <end position="436"/>
    </location>
</feature>
<keyword evidence="4 7" id="KW-1133">Transmembrane helix</keyword>
<comment type="subcellular location">
    <subcellularLocation>
        <location evidence="1">Cell membrane</location>
        <topology evidence="1">Multi-pass membrane protein</topology>
    </subcellularLocation>
</comment>
<protein>
    <recommendedName>
        <fullName evidence="11">Polysaccharide chain length determinant N-terminal domain-containing protein</fullName>
    </recommendedName>
</protein>
<name>A0A7C3YYI1_9BACT</name>
<keyword evidence="3 7" id="KW-0812">Transmembrane</keyword>
<evidence type="ECO:0000256" key="5">
    <source>
        <dbReference type="ARBA" id="ARBA00023136"/>
    </source>
</evidence>
<evidence type="ECO:0008006" key="11">
    <source>
        <dbReference type="Google" id="ProtNLM"/>
    </source>
</evidence>
<gene>
    <name evidence="10" type="ORF">ENW96_06800</name>
</gene>
<organism evidence="10">
    <name type="scientific">Desulfobacca acetoxidans</name>
    <dbReference type="NCBI Taxonomy" id="60893"/>
    <lineage>
        <taxon>Bacteria</taxon>
        <taxon>Pseudomonadati</taxon>
        <taxon>Thermodesulfobacteriota</taxon>
        <taxon>Desulfobaccia</taxon>
        <taxon>Desulfobaccales</taxon>
        <taxon>Desulfobaccaceae</taxon>
        <taxon>Desulfobacca</taxon>
    </lineage>
</organism>
<dbReference type="EMBL" id="DTMF01000172">
    <property type="protein sequence ID" value="HGF34084.1"/>
    <property type="molecule type" value="Genomic_DNA"/>
</dbReference>
<sequence>MEQELTTVHHRGSTLHDYLRIIVKRRWTILAVSGAVLALAALKTFTATPIYRATIQILIERNPPRVLDSQAQPIYDFYGEEFYQTQYKLLESRALGKKVADKLNLRNRPPYSQMFARLPADADQNTKQRLEENLIEVILGGLQVEPVKASSLVNVSYSGPDPKFAAEVANALGEAFIEQSLDLRFAASQEAAKWLEKKLAEARQKLEESEAKLNRYKREHNIVALEDKESITSQKLEQINKELVAAQTKRMEAETRFREVEAGQPIAEVMNNPLIQALKTAEAKLITEQSELSKKYGENHPRMIQIAQELAATRGKINAEMAVVKQTIKNEYNMAKAQEANLKKALEDQKTVTQDQSDMGIQYRVLLRDVETNRALYDNMLKSLKTTTATENVPATNIRIVYPALIPEAPILPRTGRDLLMGAGFGLVLGLGLALFLENLDTTIKTPEEVEEYLEIPSLAMIPHIETAANPGKLPNWWYFTAISPWPPRLTGYCAPTSCFPPPGKPPGPC</sequence>
<evidence type="ECO:0000256" key="6">
    <source>
        <dbReference type="SAM" id="Coils"/>
    </source>
</evidence>
<keyword evidence="6" id="KW-0175">Coiled coil</keyword>
<feature type="transmembrane region" description="Helical" evidence="7">
    <location>
        <begin position="27"/>
        <end position="51"/>
    </location>
</feature>
<dbReference type="InterPro" id="IPR050445">
    <property type="entry name" value="Bact_polysacc_biosynth/exp"/>
</dbReference>
<evidence type="ECO:0000256" key="1">
    <source>
        <dbReference type="ARBA" id="ARBA00004651"/>
    </source>
</evidence>
<keyword evidence="2" id="KW-1003">Cell membrane</keyword>
<accession>A0A7C3YYI1</accession>
<dbReference type="AlphaFoldDB" id="A0A7C3YYI1"/>
<comment type="caution">
    <text evidence="10">The sequence shown here is derived from an EMBL/GenBank/DDBJ whole genome shotgun (WGS) entry which is preliminary data.</text>
</comment>
<evidence type="ECO:0000256" key="2">
    <source>
        <dbReference type="ARBA" id="ARBA00022475"/>
    </source>
</evidence>
<reference evidence="10" key="1">
    <citation type="journal article" date="2020" name="mSystems">
        <title>Genome- and Community-Level Interaction Insights into Carbon Utilization and Element Cycling Functions of Hydrothermarchaeota in Hydrothermal Sediment.</title>
        <authorList>
            <person name="Zhou Z."/>
            <person name="Liu Y."/>
            <person name="Xu W."/>
            <person name="Pan J."/>
            <person name="Luo Z.H."/>
            <person name="Li M."/>
        </authorList>
    </citation>
    <scope>NUCLEOTIDE SEQUENCE [LARGE SCALE GENOMIC DNA]</scope>
    <source>
        <strain evidence="10">SpSt-897</strain>
    </source>
</reference>
<keyword evidence="5 7" id="KW-0472">Membrane</keyword>
<dbReference type="Pfam" id="PF13807">
    <property type="entry name" value="GNVR"/>
    <property type="match status" value="1"/>
</dbReference>
<evidence type="ECO:0000259" key="8">
    <source>
        <dbReference type="Pfam" id="PF02706"/>
    </source>
</evidence>
<evidence type="ECO:0000256" key="7">
    <source>
        <dbReference type="SAM" id="Phobius"/>
    </source>
</evidence>
<feature type="coiled-coil region" evidence="6">
    <location>
        <begin position="185"/>
        <end position="256"/>
    </location>
</feature>
<dbReference type="PANTHER" id="PTHR32309:SF13">
    <property type="entry name" value="FERRIC ENTEROBACTIN TRANSPORT PROTEIN FEPE"/>
    <property type="match status" value="1"/>
</dbReference>
<dbReference type="GO" id="GO:0004713">
    <property type="term" value="F:protein tyrosine kinase activity"/>
    <property type="evidence" value="ECO:0007669"/>
    <property type="project" value="TreeGrafter"/>
</dbReference>
<feature type="domain" description="Polysaccharide chain length determinant N-terminal" evidence="8">
    <location>
        <begin position="15"/>
        <end position="103"/>
    </location>
</feature>
<evidence type="ECO:0000256" key="3">
    <source>
        <dbReference type="ARBA" id="ARBA00022692"/>
    </source>
</evidence>
<dbReference type="Pfam" id="PF02706">
    <property type="entry name" value="Wzz"/>
    <property type="match status" value="1"/>
</dbReference>
<dbReference type="InterPro" id="IPR032807">
    <property type="entry name" value="GNVR"/>
</dbReference>
<evidence type="ECO:0000259" key="9">
    <source>
        <dbReference type="Pfam" id="PF13807"/>
    </source>
</evidence>
<evidence type="ECO:0000313" key="10">
    <source>
        <dbReference type="EMBL" id="HGF34084.1"/>
    </source>
</evidence>
<dbReference type="PANTHER" id="PTHR32309">
    <property type="entry name" value="TYROSINE-PROTEIN KINASE"/>
    <property type="match status" value="1"/>
</dbReference>